<dbReference type="Proteomes" id="UP001268089">
    <property type="component" value="Unassembled WGS sequence"/>
</dbReference>
<name>A0ABU1ZHD1_9BURK</name>
<keyword evidence="3" id="KW-1185">Reference proteome</keyword>
<comment type="caution">
    <text evidence="2">The sequence shown here is derived from an EMBL/GenBank/DDBJ whole genome shotgun (WGS) entry which is preliminary data.</text>
</comment>
<reference evidence="2 3" key="1">
    <citation type="submission" date="2023-07" db="EMBL/GenBank/DDBJ databases">
        <title>Sorghum-associated microbial communities from plants grown in Nebraska, USA.</title>
        <authorList>
            <person name="Schachtman D."/>
        </authorList>
    </citation>
    <scope>NUCLEOTIDE SEQUENCE [LARGE SCALE GENOMIC DNA]</scope>
    <source>
        <strain evidence="2 3">BE308</strain>
    </source>
</reference>
<sequence length="70" mass="8242">MDTTERTEQRITELEIKASFAEDALDQLDKIIVRQQEQIDLLIRELTHLRQQASEPATARNLRDELPPHY</sequence>
<protein>
    <submittedName>
        <fullName evidence="2">SlyX protein</fullName>
    </submittedName>
</protein>
<accession>A0ABU1ZHD1</accession>
<gene>
    <name evidence="2" type="ORF">J2X15_000200</name>
</gene>
<evidence type="ECO:0000256" key="1">
    <source>
        <dbReference type="SAM" id="MobiDB-lite"/>
    </source>
</evidence>
<feature type="compositionally biased region" description="Basic and acidic residues" evidence="1">
    <location>
        <begin position="61"/>
        <end position="70"/>
    </location>
</feature>
<dbReference type="Pfam" id="PF04102">
    <property type="entry name" value="SlyX"/>
    <property type="match status" value="1"/>
</dbReference>
<feature type="region of interest" description="Disordered" evidence="1">
    <location>
        <begin position="50"/>
        <end position="70"/>
    </location>
</feature>
<dbReference type="InterPro" id="IPR007236">
    <property type="entry name" value="SlyX"/>
</dbReference>
<dbReference type="PANTHER" id="PTHR36508:SF1">
    <property type="entry name" value="PROTEIN SLYX"/>
    <property type="match status" value="1"/>
</dbReference>
<organism evidence="2 3">
    <name type="scientific">Rhodoferax saidenbachensis</name>
    <dbReference type="NCBI Taxonomy" id="1484693"/>
    <lineage>
        <taxon>Bacteria</taxon>
        <taxon>Pseudomonadati</taxon>
        <taxon>Pseudomonadota</taxon>
        <taxon>Betaproteobacteria</taxon>
        <taxon>Burkholderiales</taxon>
        <taxon>Comamonadaceae</taxon>
        <taxon>Rhodoferax</taxon>
    </lineage>
</organism>
<proteinExistence type="predicted"/>
<dbReference type="PANTHER" id="PTHR36508">
    <property type="entry name" value="PROTEIN SLYX"/>
    <property type="match status" value="1"/>
</dbReference>
<evidence type="ECO:0000313" key="3">
    <source>
        <dbReference type="Proteomes" id="UP001268089"/>
    </source>
</evidence>
<dbReference type="Gene3D" id="1.20.5.300">
    <property type="match status" value="1"/>
</dbReference>
<evidence type="ECO:0000313" key="2">
    <source>
        <dbReference type="EMBL" id="MDR7304934.1"/>
    </source>
</evidence>
<dbReference type="EMBL" id="JAVDXO010000001">
    <property type="protein sequence ID" value="MDR7304934.1"/>
    <property type="molecule type" value="Genomic_DNA"/>
</dbReference>